<protein>
    <submittedName>
        <fullName evidence="1">DUF4411 family protein</fullName>
    </submittedName>
</protein>
<dbReference type="EMBL" id="BAABAS010000015">
    <property type="protein sequence ID" value="GAA4236783.1"/>
    <property type="molecule type" value="Genomic_DNA"/>
</dbReference>
<gene>
    <name evidence="1" type="ORF">GCM10022254_47280</name>
</gene>
<name>A0ABP8CAX5_9ACTN</name>
<dbReference type="InterPro" id="IPR016541">
    <property type="entry name" value="UCP008505"/>
</dbReference>
<evidence type="ECO:0000313" key="1">
    <source>
        <dbReference type="EMBL" id="GAA4236783.1"/>
    </source>
</evidence>
<proteinExistence type="predicted"/>
<sequence length="173" mass="19309">MYLVDANVLIEAKNRYYAFDIAPGFWAWLDRAHANSLACSIDNVRDELISGNDPLADWARDRRDFFRPVDAIATAELKPLAQWATSRQYAPAAVNEFVGNTADYFLIAYAKAHGHTVVTQERPQPTAKKRVLIPDACVAMSVTTCDTFDMLRRTNTRLHLEATEHLLGGGGPE</sequence>
<accession>A0ABP8CAX5</accession>
<organism evidence="1 2">
    <name type="scientific">Actinomadura meridiana</name>
    <dbReference type="NCBI Taxonomy" id="559626"/>
    <lineage>
        <taxon>Bacteria</taxon>
        <taxon>Bacillati</taxon>
        <taxon>Actinomycetota</taxon>
        <taxon>Actinomycetes</taxon>
        <taxon>Streptosporangiales</taxon>
        <taxon>Thermomonosporaceae</taxon>
        <taxon>Actinomadura</taxon>
    </lineage>
</organism>
<dbReference type="Proteomes" id="UP001501710">
    <property type="component" value="Unassembled WGS sequence"/>
</dbReference>
<dbReference type="SUPFAM" id="SSF88723">
    <property type="entry name" value="PIN domain-like"/>
    <property type="match status" value="1"/>
</dbReference>
<dbReference type="RefSeq" id="WP_344900150.1">
    <property type="nucleotide sequence ID" value="NZ_BAABAS010000015.1"/>
</dbReference>
<keyword evidence="2" id="KW-1185">Reference proteome</keyword>
<reference evidence="2" key="1">
    <citation type="journal article" date="2019" name="Int. J. Syst. Evol. Microbiol.">
        <title>The Global Catalogue of Microorganisms (GCM) 10K type strain sequencing project: providing services to taxonomists for standard genome sequencing and annotation.</title>
        <authorList>
            <consortium name="The Broad Institute Genomics Platform"/>
            <consortium name="The Broad Institute Genome Sequencing Center for Infectious Disease"/>
            <person name="Wu L."/>
            <person name="Ma J."/>
        </authorList>
    </citation>
    <scope>NUCLEOTIDE SEQUENCE [LARGE SCALE GENOMIC DNA]</scope>
    <source>
        <strain evidence="2">JCM 17440</strain>
    </source>
</reference>
<dbReference type="Gene3D" id="3.40.50.1010">
    <property type="entry name" value="5'-nuclease"/>
    <property type="match status" value="1"/>
</dbReference>
<evidence type="ECO:0000313" key="2">
    <source>
        <dbReference type="Proteomes" id="UP001501710"/>
    </source>
</evidence>
<comment type="caution">
    <text evidence="1">The sequence shown here is derived from an EMBL/GenBank/DDBJ whole genome shotgun (WGS) entry which is preliminary data.</text>
</comment>
<dbReference type="InterPro" id="IPR029060">
    <property type="entry name" value="PIN-like_dom_sf"/>
</dbReference>
<dbReference type="Pfam" id="PF14367">
    <property type="entry name" value="DUF4411"/>
    <property type="match status" value="1"/>
</dbReference>